<evidence type="ECO:0000256" key="5">
    <source>
        <dbReference type="SAM" id="MobiDB-lite"/>
    </source>
</evidence>
<reference evidence="7" key="1">
    <citation type="submission" date="2021-01" db="EMBL/GenBank/DDBJ databases">
        <authorList>
            <person name="Corre E."/>
            <person name="Pelletier E."/>
            <person name="Niang G."/>
            <person name="Scheremetjew M."/>
            <person name="Finn R."/>
            <person name="Kale V."/>
            <person name="Holt S."/>
            <person name="Cochrane G."/>
            <person name="Meng A."/>
            <person name="Brown T."/>
            <person name="Cohen L."/>
        </authorList>
    </citation>
    <scope>NUCLEOTIDE SEQUENCE</scope>
    <source>
        <strain evidence="7">B650</strain>
    </source>
</reference>
<keyword evidence="1" id="KW-0479">Metal-binding</keyword>
<dbReference type="AlphaFoldDB" id="A0A7S2K7D0"/>
<evidence type="ECO:0000256" key="4">
    <source>
        <dbReference type="PROSITE-ProRule" id="PRU00134"/>
    </source>
</evidence>
<evidence type="ECO:0000313" key="7">
    <source>
        <dbReference type="EMBL" id="CAD9568606.1"/>
    </source>
</evidence>
<feature type="domain" description="MYND-type" evidence="6">
    <location>
        <begin position="418"/>
        <end position="459"/>
    </location>
</feature>
<dbReference type="Gene3D" id="6.10.140.2220">
    <property type="match status" value="1"/>
</dbReference>
<accession>A0A7S2K7D0</accession>
<dbReference type="SUPFAM" id="SSF144232">
    <property type="entry name" value="HIT/MYND zinc finger-like"/>
    <property type="match status" value="1"/>
</dbReference>
<proteinExistence type="predicted"/>
<dbReference type="Pfam" id="PF01753">
    <property type="entry name" value="zf-MYND"/>
    <property type="match status" value="1"/>
</dbReference>
<dbReference type="InterPro" id="IPR002893">
    <property type="entry name" value="Znf_MYND"/>
</dbReference>
<evidence type="ECO:0000256" key="3">
    <source>
        <dbReference type="ARBA" id="ARBA00022833"/>
    </source>
</evidence>
<evidence type="ECO:0000259" key="6">
    <source>
        <dbReference type="PROSITE" id="PS50865"/>
    </source>
</evidence>
<feature type="region of interest" description="Disordered" evidence="5">
    <location>
        <begin position="154"/>
        <end position="174"/>
    </location>
</feature>
<gene>
    <name evidence="7" type="ORF">LDAN0321_LOCUS6494</name>
</gene>
<sequence>MSNENERNSIFFPRKLTGNLAKLFAKACNQYLNAVENECNDTPSEIPIFSWLSPQHRTFLVSKLAVGLLCEDEPLPPQTIEYGAAYFGVVATIKCELMIEIDTSVDEVGQDLIKLYYEPVLAEECLGREENSTARSFEQRTIDMSLIGKEARKNKKKLDRKIDSEQRESGGHHSKVANKARIGIFDHLEESLSSWRHIFEGGKCPESIRRPPRLLTDDEKGWGGFQWRLSVDEALQEDSTHIGVIRPLSNLNFCWNCFDFDKWDTALSLLMKTYYMHLNPGDSALIFGDIDDLAYADKTHHDRILAVQKIVRDLRDAFDPHFDVKKGAYPQRLIFAVCTVEMYHGRANCSFARKFLEVCKERGINLEERGDFQMRYEVFNTVSEQVLEGLDKSYSMDIEFKSPGDYKSKDGLYFGIGCTRNGCYSFAYDEMKYCSNCRVVKYCSKECQKADWKKHKMQCKTLAASRKDKQKIQEALRTFKTR</sequence>
<dbReference type="EMBL" id="HBGY01010283">
    <property type="protein sequence ID" value="CAD9568606.1"/>
    <property type="molecule type" value="Transcribed_RNA"/>
</dbReference>
<organism evidence="7">
    <name type="scientific">Leptocylindrus danicus</name>
    <dbReference type="NCBI Taxonomy" id="163516"/>
    <lineage>
        <taxon>Eukaryota</taxon>
        <taxon>Sar</taxon>
        <taxon>Stramenopiles</taxon>
        <taxon>Ochrophyta</taxon>
        <taxon>Bacillariophyta</taxon>
        <taxon>Coscinodiscophyceae</taxon>
        <taxon>Chaetocerotophycidae</taxon>
        <taxon>Leptocylindrales</taxon>
        <taxon>Leptocylindraceae</taxon>
        <taxon>Leptocylindrus</taxon>
    </lineage>
</organism>
<keyword evidence="2 4" id="KW-0863">Zinc-finger</keyword>
<dbReference type="PROSITE" id="PS01360">
    <property type="entry name" value="ZF_MYND_1"/>
    <property type="match status" value="1"/>
</dbReference>
<dbReference type="GO" id="GO:0008270">
    <property type="term" value="F:zinc ion binding"/>
    <property type="evidence" value="ECO:0007669"/>
    <property type="project" value="UniProtKB-KW"/>
</dbReference>
<evidence type="ECO:0000256" key="1">
    <source>
        <dbReference type="ARBA" id="ARBA00022723"/>
    </source>
</evidence>
<dbReference type="PROSITE" id="PS50865">
    <property type="entry name" value="ZF_MYND_2"/>
    <property type="match status" value="1"/>
</dbReference>
<feature type="compositionally biased region" description="Basic and acidic residues" evidence="5">
    <location>
        <begin position="160"/>
        <end position="171"/>
    </location>
</feature>
<protein>
    <recommendedName>
        <fullName evidence="6">MYND-type domain-containing protein</fullName>
    </recommendedName>
</protein>
<keyword evidence="3" id="KW-0862">Zinc</keyword>
<evidence type="ECO:0000256" key="2">
    <source>
        <dbReference type="ARBA" id="ARBA00022771"/>
    </source>
</evidence>
<name>A0A7S2K7D0_9STRA</name>